<evidence type="ECO:0000256" key="1">
    <source>
        <dbReference type="ARBA" id="ARBA00004141"/>
    </source>
</evidence>
<dbReference type="GO" id="GO:0005635">
    <property type="term" value="C:nuclear envelope"/>
    <property type="evidence" value="ECO:0007669"/>
    <property type="project" value="TreeGrafter"/>
</dbReference>
<sequence>MAIVSKFPQGYGYVVLTGVGSAILLQWMVSRVFNTRRKVKDIEYPSLYHPGQEKLNCVVRAHQNILEGYPVFLMVLFVGGPKICASAGCVWIVGQVAYVYGYCSDDKTNRRYGKRIGYLGLLTMFGCTIEFGVRELMHKRLFHTAVGVKNVMTTKAKGLLPSVLKKQDR</sequence>
<comment type="subcellular location">
    <subcellularLocation>
        <location evidence="1">Membrane</location>
        <topology evidence="1">Multi-pass membrane protein</topology>
    </subcellularLocation>
</comment>
<dbReference type="Proteomes" id="UP000596742">
    <property type="component" value="Unassembled WGS sequence"/>
</dbReference>
<evidence type="ECO:0000256" key="4">
    <source>
        <dbReference type="ARBA" id="ARBA00023136"/>
    </source>
</evidence>
<keyword evidence="3 5" id="KW-1133">Transmembrane helix</keyword>
<dbReference type="OrthoDB" id="410651at2759"/>
<dbReference type="GO" id="GO:0004364">
    <property type="term" value="F:glutathione transferase activity"/>
    <property type="evidence" value="ECO:0007669"/>
    <property type="project" value="UniProtKB-EC"/>
</dbReference>
<dbReference type="PANTHER" id="PTHR10250:SF26">
    <property type="entry name" value="GLUTATHIONE S-TRANSFERASE 3, MITOCHONDRIAL"/>
    <property type="match status" value="1"/>
</dbReference>
<keyword evidence="4 5" id="KW-0472">Membrane</keyword>
<dbReference type="SUPFAM" id="SSF161084">
    <property type="entry name" value="MAPEG domain-like"/>
    <property type="match status" value="1"/>
</dbReference>
<dbReference type="GO" id="GO:0004602">
    <property type="term" value="F:glutathione peroxidase activity"/>
    <property type="evidence" value="ECO:0007669"/>
    <property type="project" value="TreeGrafter"/>
</dbReference>
<keyword evidence="7" id="KW-1185">Reference proteome</keyword>
<keyword evidence="2 5" id="KW-0812">Transmembrane</keyword>
<protein>
    <submittedName>
        <fullName evidence="6">Glutathione S-transferase</fullName>
        <ecNumber evidence="6">2.5.1.18</ecNumber>
    </submittedName>
</protein>
<dbReference type="InterPro" id="IPR001129">
    <property type="entry name" value="Membr-assoc_MAPEG"/>
</dbReference>
<reference evidence="6" key="1">
    <citation type="submission" date="2018-11" db="EMBL/GenBank/DDBJ databases">
        <authorList>
            <person name="Alioto T."/>
            <person name="Alioto T."/>
        </authorList>
    </citation>
    <scope>NUCLEOTIDE SEQUENCE</scope>
</reference>
<evidence type="ECO:0000256" key="2">
    <source>
        <dbReference type="ARBA" id="ARBA00022692"/>
    </source>
</evidence>
<comment type="caution">
    <text evidence="6">The sequence shown here is derived from an EMBL/GenBank/DDBJ whole genome shotgun (WGS) entry which is preliminary data.</text>
</comment>
<dbReference type="PANTHER" id="PTHR10250">
    <property type="entry name" value="MICROSOMAL GLUTATHIONE S-TRANSFERASE"/>
    <property type="match status" value="1"/>
</dbReference>
<dbReference type="Pfam" id="PF01124">
    <property type="entry name" value="MAPEG"/>
    <property type="match status" value="1"/>
</dbReference>
<accession>A0A8B6FZP7</accession>
<evidence type="ECO:0000313" key="6">
    <source>
        <dbReference type="EMBL" id="VDI56701.1"/>
    </source>
</evidence>
<proteinExistence type="predicted"/>
<dbReference type="GO" id="GO:0005783">
    <property type="term" value="C:endoplasmic reticulum"/>
    <property type="evidence" value="ECO:0007669"/>
    <property type="project" value="TreeGrafter"/>
</dbReference>
<dbReference type="InterPro" id="IPR023352">
    <property type="entry name" value="MAPEG-like_dom_sf"/>
</dbReference>
<dbReference type="Gene3D" id="1.20.120.550">
    <property type="entry name" value="Membrane associated eicosanoid/glutathione metabolism-like domain"/>
    <property type="match status" value="1"/>
</dbReference>
<evidence type="ECO:0000256" key="5">
    <source>
        <dbReference type="SAM" id="Phobius"/>
    </source>
</evidence>
<name>A0A8B6FZP7_MYTGA</name>
<feature type="transmembrane region" description="Helical" evidence="5">
    <location>
        <begin position="71"/>
        <end position="96"/>
    </location>
</feature>
<feature type="transmembrane region" description="Helical" evidence="5">
    <location>
        <begin position="12"/>
        <end position="30"/>
    </location>
</feature>
<organism evidence="6 7">
    <name type="scientific">Mytilus galloprovincialis</name>
    <name type="common">Mediterranean mussel</name>
    <dbReference type="NCBI Taxonomy" id="29158"/>
    <lineage>
        <taxon>Eukaryota</taxon>
        <taxon>Metazoa</taxon>
        <taxon>Spiralia</taxon>
        <taxon>Lophotrochozoa</taxon>
        <taxon>Mollusca</taxon>
        <taxon>Bivalvia</taxon>
        <taxon>Autobranchia</taxon>
        <taxon>Pteriomorphia</taxon>
        <taxon>Mytilida</taxon>
        <taxon>Mytiloidea</taxon>
        <taxon>Mytilidae</taxon>
        <taxon>Mytilinae</taxon>
        <taxon>Mytilus</taxon>
    </lineage>
</organism>
<evidence type="ECO:0000313" key="7">
    <source>
        <dbReference type="Proteomes" id="UP000596742"/>
    </source>
</evidence>
<dbReference type="EMBL" id="UYJE01007642">
    <property type="protein sequence ID" value="VDI56701.1"/>
    <property type="molecule type" value="Genomic_DNA"/>
</dbReference>
<evidence type="ECO:0000256" key="3">
    <source>
        <dbReference type="ARBA" id="ARBA00022989"/>
    </source>
</evidence>
<dbReference type="EC" id="2.5.1.18" evidence="6"/>
<dbReference type="GO" id="GO:0006691">
    <property type="term" value="P:leukotriene metabolic process"/>
    <property type="evidence" value="ECO:0007669"/>
    <property type="project" value="UniProtKB-ARBA"/>
</dbReference>
<feature type="transmembrane region" description="Helical" evidence="5">
    <location>
        <begin position="116"/>
        <end position="133"/>
    </location>
</feature>
<keyword evidence="6" id="KW-0808">Transferase</keyword>
<dbReference type="AlphaFoldDB" id="A0A8B6FZP7"/>
<gene>
    <name evidence="6" type="ORF">MGAL_10B007815</name>
</gene>
<dbReference type="GO" id="GO:0016020">
    <property type="term" value="C:membrane"/>
    <property type="evidence" value="ECO:0007669"/>
    <property type="project" value="UniProtKB-SubCell"/>
</dbReference>
<dbReference type="InterPro" id="IPR050997">
    <property type="entry name" value="MAPEG"/>
</dbReference>